<dbReference type="Pfam" id="PF11823">
    <property type="entry name" value="Se_S_carrier"/>
    <property type="match status" value="1"/>
</dbReference>
<feature type="domain" description="Putative Se/S carrier protein-like" evidence="1">
    <location>
        <begin position="9"/>
        <end position="73"/>
    </location>
</feature>
<gene>
    <name evidence="2" type="ORF">BXY41_104219</name>
</gene>
<sequence length="78" mass="8842">MRQKELKTVVTFHTVTEAIAMETACMKEEIPGRIIPVPREIKAGCGLSWAMPADWAGNIGQWMEKKDLSWESVGEYFI</sequence>
<evidence type="ECO:0000259" key="1">
    <source>
        <dbReference type="Pfam" id="PF11823"/>
    </source>
</evidence>
<dbReference type="AlphaFoldDB" id="A0A2S6HUF1"/>
<keyword evidence="3" id="KW-1185">Reference proteome</keyword>
<dbReference type="EMBL" id="PTJA01000004">
    <property type="protein sequence ID" value="PPK81416.1"/>
    <property type="molecule type" value="Genomic_DNA"/>
</dbReference>
<evidence type="ECO:0000313" key="2">
    <source>
        <dbReference type="EMBL" id="PPK81416.1"/>
    </source>
</evidence>
<comment type="caution">
    <text evidence="2">The sequence shown here is derived from an EMBL/GenBank/DDBJ whole genome shotgun (WGS) entry which is preliminary data.</text>
</comment>
<dbReference type="Proteomes" id="UP000237749">
    <property type="component" value="Unassembled WGS sequence"/>
</dbReference>
<organism evidence="2 3">
    <name type="scientific">Lacrimispora xylanisolvens</name>
    <dbReference type="NCBI Taxonomy" id="384636"/>
    <lineage>
        <taxon>Bacteria</taxon>
        <taxon>Bacillati</taxon>
        <taxon>Bacillota</taxon>
        <taxon>Clostridia</taxon>
        <taxon>Lachnospirales</taxon>
        <taxon>Lachnospiraceae</taxon>
        <taxon>Lacrimispora</taxon>
    </lineage>
</organism>
<protein>
    <submittedName>
        <fullName evidence="2">Uncharacterized protein DUF3343</fullName>
    </submittedName>
</protein>
<dbReference type="RefSeq" id="WP_104436509.1">
    <property type="nucleotide sequence ID" value="NZ_PTJA01000004.1"/>
</dbReference>
<name>A0A2S6HUF1_9FIRM</name>
<proteinExistence type="predicted"/>
<reference evidence="2 3" key="1">
    <citation type="submission" date="2018-02" db="EMBL/GenBank/DDBJ databases">
        <title>Genomic Encyclopedia of Archaeal and Bacterial Type Strains, Phase II (KMG-II): from individual species to whole genera.</title>
        <authorList>
            <person name="Goeker M."/>
        </authorList>
    </citation>
    <scope>NUCLEOTIDE SEQUENCE [LARGE SCALE GENOMIC DNA]</scope>
    <source>
        <strain evidence="2 3">DSM 3808</strain>
    </source>
</reference>
<dbReference type="InterPro" id="IPR021778">
    <property type="entry name" value="Se/S_carrier-like"/>
</dbReference>
<evidence type="ECO:0000313" key="3">
    <source>
        <dbReference type="Proteomes" id="UP000237749"/>
    </source>
</evidence>
<accession>A0A2S6HUF1</accession>
<dbReference type="OrthoDB" id="3192849at2"/>